<dbReference type="InterPro" id="IPR009057">
    <property type="entry name" value="Homeodomain-like_sf"/>
</dbReference>
<dbReference type="AlphaFoldDB" id="D2YCF2"/>
<gene>
    <name evidence="5" type="ORF">VMB_11990</name>
</gene>
<proteinExistence type="predicted"/>
<evidence type="ECO:0000256" key="3">
    <source>
        <dbReference type="ARBA" id="ARBA00023163"/>
    </source>
</evidence>
<accession>D2YCF2</accession>
<dbReference type="Pfam" id="PF12833">
    <property type="entry name" value="HTH_18"/>
    <property type="match status" value="1"/>
</dbReference>
<evidence type="ECO:0000256" key="1">
    <source>
        <dbReference type="ARBA" id="ARBA00023015"/>
    </source>
</evidence>
<evidence type="ECO:0000259" key="4">
    <source>
        <dbReference type="PROSITE" id="PS01124"/>
    </source>
</evidence>
<evidence type="ECO:0000256" key="2">
    <source>
        <dbReference type="ARBA" id="ARBA00023125"/>
    </source>
</evidence>
<dbReference type="Proteomes" id="UP000004827">
    <property type="component" value="Unassembled WGS sequence"/>
</dbReference>
<dbReference type="PANTHER" id="PTHR47893:SF1">
    <property type="entry name" value="REGULATORY PROTEIN PCHR"/>
    <property type="match status" value="1"/>
</dbReference>
<dbReference type="EMBL" id="ACYU01000041">
    <property type="protein sequence ID" value="EEW07574.1"/>
    <property type="molecule type" value="Genomic_DNA"/>
</dbReference>
<keyword evidence="2" id="KW-0238">DNA-binding</keyword>
<feature type="domain" description="HTH araC/xylS-type" evidence="4">
    <location>
        <begin position="266"/>
        <end position="364"/>
    </location>
</feature>
<keyword evidence="3" id="KW-0804">Transcription</keyword>
<dbReference type="GO" id="GO:0003700">
    <property type="term" value="F:DNA-binding transcription factor activity"/>
    <property type="evidence" value="ECO:0007669"/>
    <property type="project" value="InterPro"/>
</dbReference>
<dbReference type="PROSITE" id="PS00041">
    <property type="entry name" value="HTH_ARAC_FAMILY_1"/>
    <property type="match status" value="1"/>
</dbReference>
<protein>
    <submittedName>
        <fullName evidence="5">Transcriptional regulator, AraC/XylS family</fullName>
    </submittedName>
</protein>
<dbReference type="Gene3D" id="1.10.10.60">
    <property type="entry name" value="Homeodomain-like"/>
    <property type="match status" value="2"/>
</dbReference>
<comment type="caution">
    <text evidence="5">The sequence shown here is derived from an EMBL/GenBank/DDBJ whole genome shotgun (WGS) entry which is preliminary data.</text>
</comment>
<dbReference type="SUPFAM" id="SSF46689">
    <property type="entry name" value="Homeodomain-like"/>
    <property type="match status" value="2"/>
</dbReference>
<dbReference type="InterPro" id="IPR053142">
    <property type="entry name" value="PchR_regulatory_protein"/>
</dbReference>
<dbReference type="GO" id="GO:0043565">
    <property type="term" value="F:sequence-specific DNA binding"/>
    <property type="evidence" value="ECO:0007669"/>
    <property type="project" value="InterPro"/>
</dbReference>
<dbReference type="InterPro" id="IPR018060">
    <property type="entry name" value="HTH_AraC"/>
</dbReference>
<name>D2YCF2_VIBMI</name>
<dbReference type="InterPro" id="IPR018062">
    <property type="entry name" value="HTH_AraC-typ_CS"/>
</dbReference>
<dbReference type="PROSITE" id="PS01124">
    <property type="entry name" value="HTH_ARAC_FAMILY_2"/>
    <property type="match status" value="1"/>
</dbReference>
<keyword evidence="1" id="KW-0805">Transcription regulation</keyword>
<reference evidence="5 6" key="1">
    <citation type="journal article" date="2009" name="BMC Evol. Biol.">
        <title>Genomic taxonomy of Vibrios.</title>
        <authorList>
            <person name="Thompson C.C."/>
            <person name="Vicente A.C."/>
            <person name="Souza R.C."/>
            <person name="Vasconcelos A.T."/>
            <person name="Vesth T."/>
            <person name="Alves N.Jr."/>
            <person name="Ussery D.W."/>
            <person name="Iida T."/>
            <person name="Thompson F.L."/>
        </authorList>
    </citation>
    <scope>NUCLEOTIDE SEQUENCE [LARGE SCALE GENOMIC DNA]</scope>
    <source>
        <strain evidence="5 6">VM603</strain>
    </source>
</reference>
<evidence type="ECO:0000313" key="6">
    <source>
        <dbReference type="Proteomes" id="UP000004827"/>
    </source>
</evidence>
<evidence type="ECO:0000313" key="5">
    <source>
        <dbReference type="EMBL" id="EEW07574.1"/>
    </source>
</evidence>
<sequence>MQISILTQFLKIQMITIRIYVKLSLTDREVESVMQNRTSVMGNAQRQNPAMPKRQTVTLACHVVKENDEQIVAQHLNKPVMAQGRFIEYASPSGFILHGGCSLELTDCDVMTTSSPALVITLLLEGTLQFAYDDLKFDLCANDGPQALMVNLRQPCIFHRRLHQGMQVRKLNIILSPDKLQKFATQDCPLLNFIQQDKAFARLSLSDLGWQKVEEVLKTPASPTLSQHIEREALTWNLIHEAILQCSEHETAPTHIHDAQTESVINELLRYIDQHLREEICLNQLAEQHAMSVSNLQRKFKSRLNMTLAHYIRHRRLQFARQQLERGLVTITEAAYEAGYLHPSNFTAAFKKAFGISPQAFVELKQAG</sequence>
<organism evidence="5 6">
    <name type="scientific">Vibrio mimicus VM603</name>
    <dbReference type="NCBI Taxonomy" id="671074"/>
    <lineage>
        <taxon>Bacteria</taxon>
        <taxon>Pseudomonadati</taxon>
        <taxon>Pseudomonadota</taxon>
        <taxon>Gammaproteobacteria</taxon>
        <taxon>Vibrionales</taxon>
        <taxon>Vibrionaceae</taxon>
        <taxon>Vibrio</taxon>
    </lineage>
</organism>
<dbReference type="SMART" id="SM00342">
    <property type="entry name" value="HTH_ARAC"/>
    <property type="match status" value="1"/>
</dbReference>
<dbReference type="PANTHER" id="PTHR47893">
    <property type="entry name" value="REGULATORY PROTEIN PCHR"/>
    <property type="match status" value="1"/>
</dbReference>